<protein>
    <recommendedName>
        <fullName evidence="2">HAT C-terminal dimerisation domain-containing protein</fullName>
    </recommendedName>
</protein>
<evidence type="ECO:0000313" key="4">
    <source>
        <dbReference type="Proteomes" id="UP000683360"/>
    </source>
</evidence>
<dbReference type="SUPFAM" id="SSF53098">
    <property type="entry name" value="Ribonuclease H-like"/>
    <property type="match status" value="1"/>
</dbReference>
<evidence type="ECO:0000256" key="1">
    <source>
        <dbReference type="SAM" id="MobiDB-lite"/>
    </source>
</evidence>
<dbReference type="OrthoDB" id="6141792at2759"/>
<name>A0A8S3VKL1_MYTED</name>
<feature type="region of interest" description="Disordered" evidence="1">
    <location>
        <begin position="154"/>
        <end position="197"/>
    </location>
</feature>
<keyword evidence="4" id="KW-1185">Reference proteome</keyword>
<dbReference type="EMBL" id="CAJPWZ010003268">
    <property type="protein sequence ID" value="CAG2255396.1"/>
    <property type="molecule type" value="Genomic_DNA"/>
</dbReference>
<gene>
    <name evidence="3" type="ORF">MEDL_66797</name>
</gene>
<dbReference type="InterPro" id="IPR012337">
    <property type="entry name" value="RNaseH-like_sf"/>
</dbReference>
<accession>A0A8S3VKL1</accession>
<reference evidence="3" key="1">
    <citation type="submission" date="2021-03" db="EMBL/GenBank/DDBJ databases">
        <authorList>
            <person name="Bekaert M."/>
        </authorList>
    </citation>
    <scope>NUCLEOTIDE SEQUENCE</scope>
</reference>
<sequence>MSDNCIDMSKDPLLYWHSNCQRLPRLAKLAVQYLAIPATSAPVERLFSTAGKTFRPERCRLADGTFEKLMMVKFYVSNGTTVPSGERCYHHGGDKYPELNQEIQCKAVGRIVTIIIQRPPEEDFTNSLCVSNHALLELCEVEVNGQKKKVLSVFKSKKQSNSTDTPRTKNKQKQLPSRKAVNDYTPPPNKDYYLDPVNTSYNEVIDRQSKADMNIYEGLDDEDYYSVSK</sequence>
<dbReference type="Proteomes" id="UP000683360">
    <property type="component" value="Unassembled WGS sequence"/>
</dbReference>
<dbReference type="GO" id="GO:0046983">
    <property type="term" value="F:protein dimerization activity"/>
    <property type="evidence" value="ECO:0007669"/>
    <property type="project" value="InterPro"/>
</dbReference>
<evidence type="ECO:0000313" key="3">
    <source>
        <dbReference type="EMBL" id="CAG2255396.1"/>
    </source>
</evidence>
<proteinExistence type="predicted"/>
<evidence type="ECO:0000259" key="2">
    <source>
        <dbReference type="Pfam" id="PF05699"/>
    </source>
</evidence>
<dbReference type="PANTHER" id="PTHR47611">
    <property type="entry name" value="HAT DIMERISATION DOMAIN, C-TERMINAL"/>
    <property type="match status" value="1"/>
</dbReference>
<dbReference type="Pfam" id="PF05699">
    <property type="entry name" value="Dimer_Tnp_hAT"/>
    <property type="match status" value="1"/>
</dbReference>
<dbReference type="PANTHER" id="PTHR47611:SF3">
    <property type="entry name" value="HAT C-TERMINAL DIMERISATION DOMAIN-CONTAINING PROTEIN"/>
    <property type="match status" value="1"/>
</dbReference>
<organism evidence="3 4">
    <name type="scientific">Mytilus edulis</name>
    <name type="common">Blue mussel</name>
    <dbReference type="NCBI Taxonomy" id="6550"/>
    <lineage>
        <taxon>Eukaryota</taxon>
        <taxon>Metazoa</taxon>
        <taxon>Spiralia</taxon>
        <taxon>Lophotrochozoa</taxon>
        <taxon>Mollusca</taxon>
        <taxon>Bivalvia</taxon>
        <taxon>Autobranchia</taxon>
        <taxon>Pteriomorphia</taxon>
        <taxon>Mytilida</taxon>
        <taxon>Mytiloidea</taxon>
        <taxon>Mytilidae</taxon>
        <taxon>Mytilinae</taxon>
        <taxon>Mytilus</taxon>
    </lineage>
</organism>
<dbReference type="AlphaFoldDB" id="A0A8S3VKL1"/>
<comment type="caution">
    <text evidence="3">The sequence shown here is derived from an EMBL/GenBank/DDBJ whole genome shotgun (WGS) entry which is preliminary data.</text>
</comment>
<dbReference type="InterPro" id="IPR008906">
    <property type="entry name" value="HATC_C_dom"/>
</dbReference>
<feature type="domain" description="HAT C-terminal dimerisation" evidence="2">
    <location>
        <begin position="2"/>
        <end position="73"/>
    </location>
</feature>